<keyword evidence="3" id="KW-1185">Reference proteome</keyword>
<proteinExistence type="predicted"/>
<gene>
    <name evidence="2" type="ORF">LV82_02503</name>
</gene>
<evidence type="ECO:0008006" key="4">
    <source>
        <dbReference type="Google" id="ProtNLM"/>
    </source>
</evidence>
<dbReference type="RefSeq" id="WP_104072179.1">
    <property type="nucleotide sequence ID" value="NZ_PRDS01000009.1"/>
</dbReference>
<dbReference type="Proteomes" id="UP000239736">
    <property type="component" value="Unassembled WGS sequence"/>
</dbReference>
<comment type="caution">
    <text evidence="2">The sequence shown here is derived from an EMBL/GenBank/DDBJ whole genome shotgun (WGS) entry which is preliminary data.</text>
</comment>
<dbReference type="EMBL" id="PRDS01000009">
    <property type="protein sequence ID" value="PPB79712.1"/>
    <property type="molecule type" value="Genomic_DNA"/>
</dbReference>
<organism evidence="2 3">
    <name type="scientific">Albidovulum inexpectatum</name>
    <dbReference type="NCBI Taxonomy" id="196587"/>
    <lineage>
        <taxon>Bacteria</taxon>
        <taxon>Pseudomonadati</taxon>
        <taxon>Pseudomonadota</taxon>
        <taxon>Alphaproteobacteria</taxon>
        <taxon>Rhodobacterales</taxon>
        <taxon>Paracoccaceae</taxon>
        <taxon>Albidovulum</taxon>
    </lineage>
</organism>
<feature type="transmembrane region" description="Helical" evidence="1">
    <location>
        <begin position="32"/>
        <end position="54"/>
    </location>
</feature>
<feature type="transmembrane region" description="Helical" evidence="1">
    <location>
        <begin position="134"/>
        <end position="157"/>
    </location>
</feature>
<keyword evidence="1" id="KW-0472">Membrane</keyword>
<reference evidence="2 3" key="1">
    <citation type="submission" date="2018-01" db="EMBL/GenBank/DDBJ databases">
        <title>Genomic Encyclopedia of Archaeal and Bacterial Type Strains, Phase II (KMG-II): from individual species to whole genera.</title>
        <authorList>
            <person name="Goeker M."/>
        </authorList>
    </citation>
    <scope>NUCLEOTIDE SEQUENCE [LARGE SCALE GENOMIC DNA]</scope>
    <source>
        <strain evidence="2 3">DSM 12048</strain>
    </source>
</reference>
<evidence type="ECO:0000313" key="3">
    <source>
        <dbReference type="Proteomes" id="UP000239736"/>
    </source>
</evidence>
<dbReference type="AlphaFoldDB" id="A0A2S5JDX1"/>
<keyword evidence="1" id="KW-1133">Transmembrane helix</keyword>
<sequence length="161" mass="17584">MAVTDDIVATYRGPRVVFARILRGERHEARPLTYLIFALLIFYVAQWPALARAAHLQPEIPLTQRMFAAFLATLAALPVFYLLALLGRLAARLAGRRIAGYEARVALFWALLAVSPLVLLHGLVRGFLGPGLQAGLVGLAVFAVFACFWWAGLSAAARGRE</sequence>
<dbReference type="OrthoDB" id="7771437at2"/>
<evidence type="ECO:0000313" key="2">
    <source>
        <dbReference type="EMBL" id="PPB79712.1"/>
    </source>
</evidence>
<accession>A0A2S5JDX1</accession>
<feature type="transmembrane region" description="Helical" evidence="1">
    <location>
        <begin position="107"/>
        <end position="128"/>
    </location>
</feature>
<evidence type="ECO:0000256" key="1">
    <source>
        <dbReference type="SAM" id="Phobius"/>
    </source>
</evidence>
<protein>
    <recommendedName>
        <fullName evidence="4">Yip1-like protein</fullName>
    </recommendedName>
</protein>
<name>A0A2S5JDX1_9RHOB</name>
<keyword evidence="1" id="KW-0812">Transmembrane</keyword>
<feature type="transmembrane region" description="Helical" evidence="1">
    <location>
        <begin position="66"/>
        <end position="86"/>
    </location>
</feature>